<evidence type="ECO:0000256" key="2">
    <source>
        <dbReference type="ARBA" id="ARBA00023002"/>
    </source>
</evidence>
<dbReference type="InterPro" id="IPR036188">
    <property type="entry name" value="FAD/NAD-bd_sf"/>
</dbReference>
<keyword evidence="2" id="KW-0560">Oxidoreductase</keyword>
<proteinExistence type="predicted"/>
<protein>
    <submittedName>
        <fullName evidence="5">Thioredoxin reductase</fullName>
    </submittedName>
</protein>
<evidence type="ECO:0000256" key="1">
    <source>
        <dbReference type="ARBA" id="ARBA00022630"/>
    </source>
</evidence>
<evidence type="ECO:0000256" key="3">
    <source>
        <dbReference type="ARBA" id="ARBA00048132"/>
    </source>
</evidence>
<dbReference type="OrthoDB" id="9786503at2"/>
<dbReference type="Proteomes" id="UP000280501">
    <property type="component" value="Unassembled WGS sequence"/>
</dbReference>
<name>A0A3N4YIH1_9MICO</name>
<dbReference type="Gene3D" id="3.50.50.60">
    <property type="entry name" value="FAD/NAD(P)-binding domain"/>
    <property type="match status" value="2"/>
</dbReference>
<dbReference type="InterPro" id="IPR023753">
    <property type="entry name" value="FAD/NAD-binding_dom"/>
</dbReference>
<reference evidence="5 6" key="1">
    <citation type="submission" date="2018-11" db="EMBL/GenBank/DDBJ databases">
        <title>Sequencing the genomes of 1000 actinobacteria strains.</title>
        <authorList>
            <person name="Klenk H.-P."/>
        </authorList>
    </citation>
    <scope>NUCLEOTIDE SEQUENCE [LARGE SCALE GENOMIC DNA]</scope>
    <source>
        <strain evidence="5 6">DSM 15700</strain>
    </source>
</reference>
<feature type="domain" description="FAD/NAD(P)-binding" evidence="4">
    <location>
        <begin position="6"/>
        <end position="286"/>
    </location>
</feature>
<organism evidence="5 6">
    <name type="scientific">Myceligenerans xiligouense</name>
    <dbReference type="NCBI Taxonomy" id="253184"/>
    <lineage>
        <taxon>Bacteria</taxon>
        <taxon>Bacillati</taxon>
        <taxon>Actinomycetota</taxon>
        <taxon>Actinomycetes</taxon>
        <taxon>Micrococcales</taxon>
        <taxon>Promicromonosporaceae</taxon>
        <taxon>Myceligenerans</taxon>
    </lineage>
</organism>
<evidence type="ECO:0000259" key="4">
    <source>
        <dbReference type="Pfam" id="PF07992"/>
    </source>
</evidence>
<dbReference type="AlphaFoldDB" id="A0A3N4YIH1"/>
<comment type="caution">
    <text evidence="5">The sequence shown here is derived from an EMBL/GenBank/DDBJ whole genome shotgun (WGS) entry which is preliminary data.</text>
</comment>
<dbReference type="GO" id="GO:0004791">
    <property type="term" value="F:thioredoxin-disulfide reductase (NADPH) activity"/>
    <property type="evidence" value="ECO:0007669"/>
    <property type="project" value="UniProtKB-EC"/>
</dbReference>
<dbReference type="PRINTS" id="PR00469">
    <property type="entry name" value="PNDRDTASEII"/>
</dbReference>
<accession>A0A3N4YIH1</accession>
<dbReference type="EMBL" id="RKQZ01000001">
    <property type="protein sequence ID" value="RPF20563.1"/>
    <property type="molecule type" value="Genomic_DNA"/>
</dbReference>
<comment type="catalytic activity">
    <reaction evidence="3">
        <text>[thioredoxin]-dithiol + NADP(+) = [thioredoxin]-disulfide + NADPH + H(+)</text>
        <dbReference type="Rhea" id="RHEA:20345"/>
        <dbReference type="Rhea" id="RHEA-COMP:10698"/>
        <dbReference type="Rhea" id="RHEA-COMP:10700"/>
        <dbReference type="ChEBI" id="CHEBI:15378"/>
        <dbReference type="ChEBI" id="CHEBI:29950"/>
        <dbReference type="ChEBI" id="CHEBI:50058"/>
        <dbReference type="ChEBI" id="CHEBI:57783"/>
        <dbReference type="ChEBI" id="CHEBI:58349"/>
        <dbReference type="EC" id="1.8.1.9"/>
    </reaction>
</comment>
<dbReference type="PRINTS" id="PR00368">
    <property type="entry name" value="FADPNR"/>
</dbReference>
<keyword evidence="1" id="KW-0285">Flavoprotein</keyword>
<gene>
    <name evidence="5" type="ORF">EDD34_1160</name>
</gene>
<keyword evidence="6" id="KW-1185">Reference proteome</keyword>
<evidence type="ECO:0000313" key="5">
    <source>
        <dbReference type="EMBL" id="RPF20563.1"/>
    </source>
</evidence>
<dbReference type="PANTHER" id="PTHR48105">
    <property type="entry name" value="THIOREDOXIN REDUCTASE 1-RELATED-RELATED"/>
    <property type="match status" value="1"/>
</dbReference>
<sequence length="319" mass="33187">MNETWDVIVIGGGAAGLSSALMLGRARRRVLVVDAGSPRNRFAAHMHGVLGNEGTDPAELLARGRREAAGYGVEIRGGRVDRVDETSGAVTVALDDGTSLSARALVVATGMTDTLPEVPGLAERWGKTVLHCPYCHGWEVRDRRLGVLVTSPTDLHRAQLVRQWSEDVVVFTGAVGALDPGAEARLRARGVEFVASPVTEVLGEGETITGVRTEDGALVPVDAIFSGGRPEPHDAFLAHLGLSRTDTPAGSFIEVDETGRTSAERIWAVGNVVNPAATVPMAIGAGASTGGAVNMALVTEDFDLAVAATSGTAVVQRDA</sequence>
<evidence type="ECO:0000313" key="6">
    <source>
        <dbReference type="Proteomes" id="UP000280501"/>
    </source>
</evidence>
<dbReference type="RefSeq" id="WP_123813711.1">
    <property type="nucleotide sequence ID" value="NZ_RKQZ01000001.1"/>
</dbReference>
<dbReference type="Pfam" id="PF07992">
    <property type="entry name" value="Pyr_redox_2"/>
    <property type="match status" value="1"/>
</dbReference>
<dbReference type="SUPFAM" id="SSF51905">
    <property type="entry name" value="FAD/NAD(P)-binding domain"/>
    <property type="match status" value="1"/>
</dbReference>
<dbReference type="InterPro" id="IPR050097">
    <property type="entry name" value="Ferredoxin-NADP_redctase_2"/>
</dbReference>